<dbReference type="SUPFAM" id="SSF50630">
    <property type="entry name" value="Acid proteases"/>
    <property type="match status" value="1"/>
</dbReference>
<dbReference type="PROSITE" id="PS00141">
    <property type="entry name" value="ASP_PROTEASE"/>
    <property type="match status" value="1"/>
</dbReference>
<keyword evidence="14" id="KW-1133">Transmembrane helix</keyword>
<accession>A0A8J8WIZ5</accession>
<dbReference type="Gene3D" id="2.40.70.10">
    <property type="entry name" value="Acid Proteases"/>
    <property type="match status" value="2"/>
</dbReference>
<comment type="caution">
    <text evidence="17">The sequence shown here is derived from an EMBL/GenBank/DDBJ whole genome shotgun (WGS) entry which is preliminary data.</text>
</comment>
<dbReference type="PROSITE" id="PS51767">
    <property type="entry name" value="PEPTIDASE_A1"/>
    <property type="match status" value="1"/>
</dbReference>
<evidence type="ECO:0000256" key="10">
    <source>
        <dbReference type="ARBA" id="ARBA00022750"/>
    </source>
</evidence>
<evidence type="ECO:0000256" key="8">
    <source>
        <dbReference type="ARBA" id="ARBA00022670"/>
    </source>
</evidence>
<evidence type="ECO:0000256" key="12">
    <source>
        <dbReference type="PIRSR" id="PIRSR601461-1"/>
    </source>
</evidence>
<evidence type="ECO:0000256" key="4">
    <source>
        <dbReference type="ARBA" id="ARBA00007447"/>
    </source>
</evidence>
<dbReference type="PANTHER" id="PTHR47965:SF79">
    <property type="entry name" value="ASPARTIC PROTEINASE"/>
    <property type="match status" value="1"/>
</dbReference>
<keyword evidence="10 13" id="KW-0064">Aspartyl protease</keyword>
<feature type="transmembrane region" description="Helical" evidence="14">
    <location>
        <begin position="498"/>
        <end position="518"/>
    </location>
</feature>
<dbReference type="AlphaFoldDB" id="A0A8J8WIZ5"/>
<sequence>MAWWTASIPHSCIQLLLLAQCALLTATPVVAKPQVVSLPIYRNERRSIVKRDTITANLRNDYYDGMFWINATVGTPGQLVQLQIDTGSSDIWMMGKWPCLGLGDQCLGGSYDEMSSSTSTVLDRSGFTIGYVDGSGVEGDYVRDDFSIGGVKVQGMTLAVATRVNSIGTGVMGIGFESDESIAAYGGKPYKNLVDRMVEQGLIKSRSYSLWLNDINAQTGNVLFGGYDTAKFHGDLVAMKVQPDAQSGQITSMTVAWTSLSVTDPTHGNKLLTSQSFALPAVLDSGTTLTYVPQDLYDELASFANVVSYEGSDTGFVDCNDVNQYKGTLDFGFGGPNGPVISVPFSEMIYPFVDSMGTQQRFRNGHPACYFGIAPAPNNNQILFGDTFLRSAYVVYDLERKEIAIAKTNFNSQDSNIVEISPANSTATPTWKFVDSVTVAQTGTVVPERPGEIASSSISSSSHSYTGTGIGFHMPTATSTSTGKHNAAVPGRAIGSGLLVPVGISVISAFAGAGLLFAR</sequence>
<reference evidence="17" key="1">
    <citation type="journal article" date="2020" name="Front. Microbiol.">
        <title>Gene regulatory networks of Penicillium echinulatum 2HH and Penicillium oxalicum 114-2 inferred by a computational biology approach.</title>
        <authorList>
            <person name="Lenz A.R."/>
            <person name="Galan-Vasquez E."/>
            <person name="Balbinot E."/>
            <person name="De Abreu F.P."/>
            <person name="De Oliveira N.S."/>
            <person name="Da Rosa L.O."/>
            <person name="De Avila E Silva S."/>
            <person name="Camassola M."/>
            <person name="Dillon A.J.P."/>
            <person name="Perez-Rueda E."/>
        </authorList>
    </citation>
    <scope>NUCLEOTIDE SEQUENCE</scope>
    <source>
        <strain evidence="17">S1M29</strain>
    </source>
</reference>
<keyword evidence="8 13" id="KW-0645">Protease</keyword>
<feature type="domain" description="Peptidase A1" evidence="16">
    <location>
        <begin position="67"/>
        <end position="406"/>
    </location>
</feature>
<keyword evidence="11 13" id="KW-0378">Hydrolase</keyword>
<keyword evidence="14" id="KW-0812">Transmembrane</keyword>
<comment type="subunit">
    <text evidence="5">Monomer.</text>
</comment>
<dbReference type="InterPro" id="IPR033876">
    <property type="entry name" value="SAP-like"/>
</dbReference>
<keyword evidence="7" id="KW-0325">Glycoprotein</keyword>
<name>A0A8J8WIZ5_9EURO</name>
<evidence type="ECO:0000256" key="1">
    <source>
        <dbReference type="ARBA" id="ARBA00000043"/>
    </source>
</evidence>
<keyword evidence="7" id="KW-0449">Lipoprotein</keyword>
<dbReference type="GO" id="GO:0006508">
    <property type="term" value="P:proteolysis"/>
    <property type="evidence" value="ECO:0007669"/>
    <property type="project" value="UniProtKB-KW"/>
</dbReference>
<dbReference type="PANTHER" id="PTHR47965">
    <property type="entry name" value="ASPARTYL PROTEASE-RELATED"/>
    <property type="match status" value="1"/>
</dbReference>
<evidence type="ECO:0000256" key="14">
    <source>
        <dbReference type="SAM" id="Phobius"/>
    </source>
</evidence>
<dbReference type="GO" id="GO:0005886">
    <property type="term" value="C:plasma membrane"/>
    <property type="evidence" value="ECO:0007669"/>
    <property type="project" value="UniProtKB-SubCell"/>
</dbReference>
<keyword evidence="7" id="KW-0336">GPI-anchor</keyword>
<feature type="active site" evidence="12">
    <location>
        <position position="284"/>
    </location>
</feature>
<dbReference type="CDD" id="cd05474">
    <property type="entry name" value="SAP_like"/>
    <property type="match status" value="1"/>
</dbReference>
<comment type="function">
    <text evidence="2">Secreted aspartic endopeptidase that allows assimilation of proteinaceous substrates. The scissile peptide bond is attacked by a nucleophilic water molecule activated by two aspartic residues in the active site. Shows a broad primary substrate specificity. Favors hydrophobic residues at the P1 and P1' positions, but can also activate trypsinogen and hydrolyze the B chain of insulin between positions 'Gly-20' and 'Glu-21'.</text>
</comment>
<dbReference type="Pfam" id="PF00026">
    <property type="entry name" value="Asp"/>
    <property type="match status" value="1"/>
</dbReference>
<dbReference type="EMBL" id="WIWV01000073">
    <property type="protein sequence ID" value="KAF7714869.1"/>
    <property type="molecule type" value="Genomic_DNA"/>
</dbReference>
<keyword evidence="18" id="KW-1185">Reference proteome</keyword>
<evidence type="ECO:0000256" key="7">
    <source>
        <dbReference type="ARBA" id="ARBA00022622"/>
    </source>
</evidence>
<comment type="similarity">
    <text evidence="4 13">Belongs to the peptidase A1 family.</text>
</comment>
<dbReference type="Proteomes" id="UP000631181">
    <property type="component" value="Unassembled WGS sequence"/>
</dbReference>
<proteinExistence type="inferred from homology"/>
<dbReference type="PRINTS" id="PR00792">
    <property type="entry name" value="PEPSIN"/>
</dbReference>
<organism evidence="17 18">
    <name type="scientific">Penicillium ucsense</name>
    <dbReference type="NCBI Taxonomy" id="2839758"/>
    <lineage>
        <taxon>Eukaryota</taxon>
        <taxon>Fungi</taxon>
        <taxon>Dikarya</taxon>
        <taxon>Ascomycota</taxon>
        <taxon>Pezizomycotina</taxon>
        <taxon>Eurotiomycetes</taxon>
        <taxon>Eurotiomycetidae</taxon>
        <taxon>Eurotiales</taxon>
        <taxon>Aspergillaceae</taxon>
        <taxon>Penicillium</taxon>
    </lineage>
</organism>
<dbReference type="InterPro" id="IPR021109">
    <property type="entry name" value="Peptidase_aspartic_dom_sf"/>
</dbReference>
<protein>
    <recommendedName>
        <fullName evidence="6">penicillopepsin</fullName>
        <ecNumber evidence="6">3.4.23.20</ecNumber>
    </recommendedName>
</protein>
<dbReference type="OrthoDB" id="771136at2759"/>
<dbReference type="GO" id="GO:0005576">
    <property type="term" value="C:extracellular region"/>
    <property type="evidence" value="ECO:0007669"/>
    <property type="project" value="TreeGrafter"/>
</dbReference>
<evidence type="ECO:0000256" key="11">
    <source>
        <dbReference type="ARBA" id="ARBA00022801"/>
    </source>
</evidence>
<feature type="active site" evidence="12">
    <location>
        <position position="85"/>
    </location>
</feature>
<evidence type="ECO:0000313" key="17">
    <source>
        <dbReference type="EMBL" id="KAF7714869.1"/>
    </source>
</evidence>
<evidence type="ECO:0000256" key="2">
    <source>
        <dbReference type="ARBA" id="ARBA00002983"/>
    </source>
</evidence>
<feature type="signal peptide" evidence="15">
    <location>
        <begin position="1"/>
        <end position="31"/>
    </location>
</feature>
<dbReference type="InterPro" id="IPR001461">
    <property type="entry name" value="Aspartic_peptidase_A1"/>
</dbReference>
<dbReference type="GO" id="GO:0031505">
    <property type="term" value="P:fungal-type cell wall organization"/>
    <property type="evidence" value="ECO:0007669"/>
    <property type="project" value="TreeGrafter"/>
</dbReference>
<dbReference type="InterPro" id="IPR001969">
    <property type="entry name" value="Aspartic_peptidase_AS"/>
</dbReference>
<keyword evidence="14" id="KW-0472">Membrane</keyword>
<evidence type="ECO:0000259" key="16">
    <source>
        <dbReference type="PROSITE" id="PS51767"/>
    </source>
</evidence>
<feature type="chain" id="PRO_5035186664" description="penicillopepsin" evidence="15">
    <location>
        <begin position="32"/>
        <end position="519"/>
    </location>
</feature>
<evidence type="ECO:0000256" key="3">
    <source>
        <dbReference type="ARBA" id="ARBA00004609"/>
    </source>
</evidence>
<dbReference type="GO" id="GO:0009277">
    <property type="term" value="C:fungal-type cell wall"/>
    <property type="evidence" value="ECO:0007669"/>
    <property type="project" value="TreeGrafter"/>
</dbReference>
<comment type="catalytic activity">
    <reaction evidence="1">
        <text>Hydrolysis of proteins with broad specificity similar to that of pepsin A, preferring hydrophobic residues at P1 and P1', but also cleaving 20-Gly-|-Glu-21 in the B chain of insulin. Clots milk, and activates trypsinogen.</text>
        <dbReference type="EC" id="3.4.23.20"/>
    </reaction>
</comment>
<dbReference type="InterPro" id="IPR033121">
    <property type="entry name" value="PEPTIDASE_A1"/>
</dbReference>
<gene>
    <name evidence="17" type="ORF">PECM_007772</name>
</gene>
<evidence type="ECO:0000256" key="5">
    <source>
        <dbReference type="ARBA" id="ARBA00011245"/>
    </source>
</evidence>
<keyword evidence="9 15" id="KW-0732">Signal</keyword>
<evidence type="ECO:0000256" key="13">
    <source>
        <dbReference type="RuleBase" id="RU000454"/>
    </source>
</evidence>
<dbReference type="GO" id="GO:0098552">
    <property type="term" value="C:side of membrane"/>
    <property type="evidence" value="ECO:0007669"/>
    <property type="project" value="UniProtKB-KW"/>
</dbReference>
<evidence type="ECO:0000256" key="9">
    <source>
        <dbReference type="ARBA" id="ARBA00022729"/>
    </source>
</evidence>
<comment type="subcellular location">
    <subcellularLocation>
        <location evidence="3">Cell membrane</location>
        <topology evidence="3">Lipid-anchor</topology>
        <topology evidence="3">GPI-anchor</topology>
    </subcellularLocation>
</comment>
<dbReference type="GO" id="GO:0004190">
    <property type="term" value="F:aspartic-type endopeptidase activity"/>
    <property type="evidence" value="ECO:0007669"/>
    <property type="project" value="UniProtKB-KW"/>
</dbReference>
<dbReference type="EC" id="3.4.23.20" evidence="6"/>
<evidence type="ECO:0000256" key="6">
    <source>
        <dbReference type="ARBA" id="ARBA00013206"/>
    </source>
</evidence>
<evidence type="ECO:0000256" key="15">
    <source>
        <dbReference type="SAM" id="SignalP"/>
    </source>
</evidence>
<evidence type="ECO:0000313" key="18">
    <source>
        <dbReference type="Proteomes" id="UP000631181"/>
    </source>
</evidence>